<reference evidence="2 3" key="1">
    <citation type="submission" date="2017-09" db="EMBL/GenBank/DDBJ databases">
        <title>Depth-based differentiation of microbial function through sediment-hosted aquifers and enrichment of novel symbionts in the deep terrestrial subsurface.</title>
        <authorList>
            <person name="Probst A.J."/>
            <person name="Ladd B."/>
            <person name="Jarett J.K."/>
            <person name="Geller-Mcgrath D.E."/>
            <person name="Sieber C.M."/>
            <person name="Emerson J.B."/>
            <person name="Anantharaman K."/>
            <person name="Thomas B.C."/>
            <person name="Malmstrom R."/>
            <person name="Stieglmeier M."/>
            <person name="Klingl A."/>
            <person name="Woyke T."/>
            <person name="Ryan C.M."/>
            <person name="Banfield J.F."/>
        </authorList>
    </citation>
    <scope>NUCLEOTIDE SEQUENCE [LARGE SCALE GENOMIC DNA]</scope>
    <source>
        <strain evidence="2">CG10_big_fil_rev_8_21_14_0_10_31_9</strain>
    </source>
</reference>
<comment type="caution">
    <text evidence="2">The sequence shown here is derived from an EMBL/GenBank/DDBJ whole genome shotgun (WGS) entry which is preliminary data.</text>
</comment>
<organism evidence="2 3">
    <name type="scientific">Candidatus Wolfebacteria bacterium CG10_big_fil_rev_8_21_14_0_10_31_9</name>
    <dbReference type="NCBI Taxonomy" id="1975070"/>
    <lineage>
        <taxon>Bacteria</taxon>
        <taxon>Candidatus Wolfeibacteriota</taxon>
    </lineage>
</organism>
<gene>
    <name evidence="2" type="ORF">COV23_01670</name>
</gene>
<feature type="transmembrane region" description="Helical" evidence="1">
    <location>
        <begin position="78"/>
        <end position="99"/>
    </location>
</feature>
<dbReference type="Pfam" id="PF01864">
    <property type="entry name" value="CarS-like"/>
    <property type="match status" value="1"/>
</dbReference>
<dbReference type="AlphaFoldDB" id="A0A2H0RC99"/>
<keyword evidence="1" id="KW-0472">Membrane</keyword>
<keyword evidence="1" id="KW-0812">Transmembrane</keyword>
<dbReference type="InterPro" id="IPR032690">
    <property type="entry name" value="CarS"/>
</dbReference>
<feature type="transmembrane region" description="Helical" evidence="1">
    <location>
        <begin position="105"/>
        <end position="127"/>
    </location>
</feature>
<evidence type="ECO:0000313" key="3">
    <source>
        <dbReference type="Proteomes" id="UP000231602"/>
    </source>
</evidence>
<dbReference type="PANTHER" id="PTHR39650:SF1">
    <property type="entry name" value="CDP-ARCHAEOL SYNTHASE"/>
    <property type="match status" value="1"/>
</dbReference>
<keyword evidence="1" id="KW-1133">Transmembrane helix</keyword>
<dbReference type="PANTHER" id="PTHR39650">
    <property type="entry name" value="CDP-ARCHAEOL SYNTHASE"/>
    <property type="match status" value="1"/>
</dbReference>
<evidence type="ECO:0000313" key="2">
    <source>
        <dbReference type="EMBL" id="PIR44097.1"/>
    </source>
</evidence>
<dbReference type="EMBL" id="PCXV01000027">
    <property type="protein sequence ID" value="PIR44097.1"/>
    <property type="molecule type" value="Genomic_DNA"/>
</dbReference>
<evidence type="ECO:0008006" key="4">
    <source>
        <dbReference type="Google" id="ProtNLM"/>
    </source>
</evidence>
<evidence type="ECO:0000256" key="1">
    <source>
        <dbReference type="SAM" id="Phobius"/>
    </source>
</evidence>
<dbReference type="Proteomes" id="UP000231602">
    <property type="component" value="Unassembled WGS sequence"/>
</dbReference>
<protein>
    <recommendedName>
        <fullName evidence="4">CDP-archaeol synthase</fullName>
    </recommendedName>
</protein>
<feature type="transmembrane region" description="Helical" evidence="1">
    <location>
        <begin position="45"/>
        <end position="66"/>
    </location>
</feature>
<sequence>MERIKQFVVCCRRLFQAGPFYYYKNIYLTLIFFKSISLIDYQNTPWFAGLFMGFGAILGDAVKSFFKRRIKIKPGRTWIPFDQIDYILGGALFFSWFYLPILKDAISLLFIGLILYIIVNVIGYYLGLREQKI</sequence>
<name>A0A2H0RC99_9BACT</name>
<accession>A0A2H0RC99</accession>
<feature type="transmembrane region" description="Helical" evidence="1">
    <location>
        <begin position="21"/>
        <end position="39"/>
    </location>
</feature>
<proteinExistence type="predicted"/>